<accession>A0A1E1KR52</accession>
<dbReference type="Proteomes" id="UP000178912">
    <property type="component" value="Unassembled WGS sequence"/>
</dbReference>
<evidence type="ECO:0000313" key="2">
    <source>
        <dbReference type="EMBL" id="CZT00491.1"/>
    </source>
</evidence>
<keyword evidence="3" id="KW-1185">Reference proteome</keyword>
<dbReference type="AlphaFoldDB" id="A0A1E1KR52"/>
<gene>
    <name evidence="2" type="ORF">RAG0_08516</name>
</gene>
<feature type="region of interest" description="Disordered" evidence="1">
    <location>
        <begin position="23"/>
        <end position="51"/>
    </location>
</feature>
<reference evidence="3" key="1">
    <citation type="submission" date="2016-03" db="EMBL/GenBank/DDBJ databases">
        <authorList>
            <person name="Guldener U."/>
        </authorList>
    </citation>
    <scope>NUCLEOTIDE SEQUENCE [LARGE SCALE GENOMIC DNA]</scope>
    <source>
        <strain evidence="3">04CH-RAC-A.6.1</strain>
    </source>
</reference>
<name>A0A1E1KR52_9HELO</name>
<sequence length="76" mass="8221">MDCGVFVLSCRFMRYRYVLGRRGSGAGKRASGKKSSSIRGDDDDDDNDNDNIAAYSSPIIVKCSSTGGSRISSYLN</sequence>
<dbReference type="EMBL" id="FJUX01000046">
    <property type="protein sequence ID" value="CZT00491.1"/>
    <property type="molecule type" value="Genomic_DNA"/>
</dbReference>
<organism evidence="2 3">
    <name type="scientific">Rhynchosporium agropyri</name>
    <dbReference type="NCBI Taxonomy" id="914238"/>
    <lineage>
        <taxon>Eukaryota</taxon>
        <taxon>Fungi</taxon>
        <taxon>Dikarya</taxon>
        <taxon>Ascomycota</taxon>
        <taxon>Pezizomycotina</taxon>
        <taxon>Leotiomycetes</taxon>
        <taxon>Helotiales</taxon>
        <taxon>Ploettnerulaceae</taxon>
        <taxon>Rhynchosporium</taxon>
    </lineage>
</organism>
<feature type="compositionally biased region" description="Low complexity" evidence="1">
    <location>
        <begin position="27"/>
        <end position="37"/>
    </location>
</feature>
<evidence type="ECO:0000256" key="1">
    <source>
        <dbReference type="SAM" id="MobiDB-lite"/>
    </source>
</evidence>
<proteinExistence type="predicted"/>
<protein>
    <submittedName>
        <fullName evidence="2">Uncharacterized protein</fullName>
    </submittedName>
</protein>
<evidence type="ECO:0000313" key="3">
    <source>
        <dbReference type="Proteomes" id="UP000178912"/>
    </source>
</evidence>